<dbReference type="AlphaFoldDB" id="A0A7I8JMV2"/>
<accession>A0A7I8JMV2</accession>
<protein>
    <submittedName>
        <fullName evidence="1">Uncharacterized protein</fullName>
    </submittedName>
</protein>
<dbReference type="PANTHER" id="PTHR34287">
    <property type="entry name" value="OS06G0551500 PROTEIN-RELATED"/>
    <property type="match status" value="1"/>
</dbReference>
<keyword evidence="3" id="KW-1185">Reference proteome</keyword>
<organism evidence="1">
    <name type="scientific">Spirodela intermedia</name>
    <name type="common">Intermediate duckweed</name>
    <dbReference type="NCBI Taxonomy" id="51605"/>
    <lineage>
        <taxon>Eukaryota</taxon>
        <taxon>Viridiplantae</taxon>
        <taxon>Streptophyta</taxon>
        <taxon>Embryophyta</taxon>
        <taxon>Tracheophyta</taxon>
        <taxon>Spermatophyta</taxon>
        <taxon>Magnoliopsida</taxon>
        <taxon>Liliopsida</taxon>
        <taxon>Araceae</taxon>
        <taxon>Lemnoideae</taxon>
        <taxon>Spirodela</taxon>
    </lineage>
</organism>
<dbReference type="EMBL" id="LR743602">
    <property type="protein sequence ID" value="CAA2632260.1"/>
    <property type="molecule type" value="Genomic_DNA"/>
</dbReference>
<gene>
    <name evidence="1" type="ORF">SI7747_15017892</name>
    <name evidence="2" type="ORF">SI8410_15019262</name>
</gene>
<evidence type="ECO:0000313" key="2">
    <source>
        <dbReference type="EMBL" id="CAA7408584.1"/>
    </source>
</evidence>
<reference evidence="1" key="1">
    <citation type="submission" date="2019-12" db="EMBL/GenBank/DDBJ databases">
        <authorList>
            <person name="Scholz U."/>
            <person name="Mascher M."/>
            <person name="Fiebig A."/>
        </authorList>
    </citation>
    <scope>NUCLEOTIDE SEQUENCE</scope>
</reference>
<sequence length="98" mass="10460">MAVADEGDAAGDEGMAVPPARAIQLVPRCVSDGLLMKFSDVPELGFEYEKSGLWSPPPPRAAFLSPSGRIRTSGTARPRRRKAVPCWVVLTKGLIGII</sequence>
<proteinExistence type="predicted"/>
<dbReference type="EMBL" id="LR746278">
    <property type="protein sequence ID" value="CAA7408584.1"/>
    <property type="molecule type" value="Genomic_DNA"/>
</dbReference>
<evidence type="ECO:0000313" key="1">
    <source>
        <dbReference type="EMBL" id="CAA2632260.1"/>
    </source>
</evidence>
<evidence type="ECO:0000313" key="3">
    <source>
        <dbReference type="Proteomes" id="UP000663760"/>
    </source>
</evidence>
<name>A0A7I8JMV2_SPIIN</name>
<dbReference type="PANTHER" id="PTHR34287:SF2">
    <property type="match status" value="1"/>
</dbReference>
<dbReference type="OrthoDB" id="686565at2759"/>
<dbReference type="Proteomes" id="UP000663760">
    <property type="component" value="Chromosome 15"/>
</dbReference>